<dbReference type="AlphaFoldDB" id="A0A939EP91"/>
<accession>A0A939EP91</accession>
<protein>
    <submittedName>
        <fullName evidence="3">Transporter substrate-binding domain-containing protein</fullName>
    </submittedName>
</protein>
<reference evidence="3" key="1">
    <citation type="submission" date="2021-03" db="EMBL/GenBank/DDBJ databases">
        <title>Roseibium sp. CAU 1637 isolated from Incheon.</title>
        <authorList>
            <person name="Kim W."/>
        </authorList>
    </citation>
    <scope>NUCLEOTIDE SEQUENCE</scope>
    <source>
        <strain evidence="3">CAU 1637</strain>
    </source>
</reference>
<gene>
    <name evidence="3" type="ORF">J0X15_09490</name>
</gene>
<dbReference type="Gene3D" id="3.40.190.10">
    <property type="entry name" value="Periplasmic binding protein-like II"/>
    <property type="match status" value="2"/>
</dbReference>
<evidence type="ECO:0000259" key="2">
    <source>
        <dbReference type="SMART" id="SM00062"/>
    </source>
</evidence>
<keyword evidence="4" id="KW-1185">Reference proteome</keyword>
<keyword evidence="1" id="KW-0732">Signal</keyword>
<evidence type="ECO:0000313" key="3">
    <source>
        <dbReference type="EMBL" id="MBO0345451.1"/>
    </source>
</evidence>
<dbReference type="SUPFAM" id="SSF53850">
    <property type="entry name" value="Periplasmic binding protein-like II"/>
    <property type="match status" value="1"/>
</dbReference>
<organism evidence="3 4">
    <name type="scientific">Roseibium limicola</name>
    <dbReference type="NCBI Taxonomy" id="2816037"/>
    <lineage>
        <taxon>Bacteria</taxon>
        <taxon>Pseudomonadati</taxon>
        <taxon>Pseudomonadota</taxon>
        <taxon>Alphaproteobacteria</taxon>
        <taxon>Hyphomicrobiales</taxon>
        <taxon>Stappiaceae</taxon>
        <taxon>Roseibium</taxon>
    </lineage>
</organism>
<dbReference type="SMART" id="SM00062">
    <property type="entry name" value="PBPb"/>
    <property type="match status" value="1"/>
</dbReference>
<evidence type="ECO:0000256" key="1">
    <source>
        <dbReference type="ARBA" id="ARBA00022729"/>
    </source>
</evidence>
<comment type="caution">
    <text evidence="3">The sequence shown here is derived from an EMBL/GenBank/DDBJ whole genome shotgun (WGS) entry which is preliminary data.</text>
</comment>
<dbReference type="PANTHER" id="PTHR35936:SF35">
    <property type="entry name" value="L-CYSTINE-BINDING PROTEIN TCYJ"/>
    <property type="match status" value="1"/>
</dbReference>
<dbReference type="EMBL" id="JAFLNF010000003">
    <property type="protein sequence ID" value="MBO0345451.1"/>
    <property type="molecule type" value="Genomic_DNA"/>
</dbReference>
<dbReference type="PANTHER" id="PTHR35936">
    <property type="entry name" value="MEMBRANE-BOUND LYTIC MUREIN TRANSGLYCOSYLASE F"/>
    <property type="match status" value="1"/>
</dbReference>
<feature type="domain" description="Solute-binding protein family 3/N-terminal" evidence="2">
    <location>
        <begin position="28"/>
        <end position="255"/>
    </location>
</feature>
<dbReference type="InterPro" id="IPR001638">
    <property type="entry name" value="Solute-binding_3/MltF_N"/>
</dbReference>
<name>A0A939EP91_9HYPH</name>
<dbReference type="Pfam" id="PF00497">
    <property type="entry name" value="SBP_bac_3"/>
    <property type="match status" value="1"/>
</dbReference>
<proteinExistence type="predicted"/>
<evidence type="ECO:0000313" key="4">
    <source>
        <dbReference type="Proteomes" id="UP000664779"/>
    </source>
</evidence>
<sequence length="257" mass="28303">MSSGDVPVIPNFWDPKTVQDRPKDLPDKIQFLATDDFPPFVFRDDTGKLTGFNIDLARAICHELMSSCALKILPFEDLVPGLIAGEGDAIIAGLVPNTALNGDLAFTQDYLKLPGRFVVRADQADMFDETELAGRKIAVVAGTRHESFALSFWPDAFLQTYPTVANARQAVQEGEVDALFGSGLMLAIWMASEDAKDCCAFSGGPWLEPGFFDQGLGIAVRKSEPKLAEALDYALRKTATNGKYRELYLRYFPVSFY</sequence>
<dbReference type="Proteomes" id="UP000664779">
    <property type="component" value="Unassembled WGS sequence"/>
</dbReference>